<evidence type="ECO:0000256" key="2">
    <source>
        <dbReference type="ARBA" id="ARBA00022801"/>
    </source>
</evidence>
<dbReference type="InterPro" id="IPR029000">
    <property type="entry name" value="Cyclophilin-like_dom_sf"/>
</dbReference>
<dbReference type="NCBIfam" id="TIGR00370">
    <property type="entry name" value="5-oxoprolinase subunit PxpB"/>
    <property type="match status" value="1"/>
</dbReference>
<dbReference type="Proteomes" id="UP000326509">
    <property type="component" value="Unassembled WGS sequence"/>
</dbReference>
<dbReference type="GO" id="GO:0005524">
    <property type="term" value="F:ATP binding"/>
    <property type="evidence" value="ECO:0007669"/>
    <property type="project" value="UniProtKB-KW"/>
</dbReference>
<name>A0A5J4IZY5_9FLAO</name>
<gene>
    <name evidence="5" type="ORF">ULMA_13160</name>
</gene>
<protein>
    <submittedName>
        <fullName evidence="5">Allophanate hydrolase</fullName>
    </submittedName>
</protein>
<evidence type="ECO:0000256" key="3">
    <source>
        <dbReference type="ARBA" id="ARBA00022840"/>
    </source>
</evidence>
<comment type="caution">
    <text evidence="5">The sequence shown here is derived from an EMBL/GenBank/DDBJ whole genome shotgun (WGS) entry which is preliminary data.</text>
</comment>
<organism evidence="5 6">
    <name type="scientific">Patiriisocius marinus</name>
    <dbReference type="NCBI Taxonomy" id="1397112"/>
    <lineage>
        <taxon>Bacteria</taxon>
        <taxon>Pseudomonadati</taxon>
        <taxon>Bacteroidota</taxon>
        <taxon>Flavobacteriia</taxon>
        <taxon>Flavobacteriales</taxon>
        <taxon>Flavobacteriaceae</taxon>
        <taxon>Patiriisocius</taxon>
    </lineage>
</organism>
<dbReference type="PANTHER" id="PTHR34698:SF2">
    <property type="entry name" value="5-OXOPROLINASE SUBUNIT B"/>
    <property type="match status" value="1"/>
</dbReference>
<dbReference type="SMART" id="SM00796">
    <property type="entry name" value="AHS1"/>
    <property type="match status" value="1"/>
</dbReference>
<sequence>MMDLPRIQRFGDRDLLVEWRSVISDHTHSCILGLVEFLNSCDDKGIIEVTSTYCSVAIYLSKMSNIELVGSLVKDWLAKEVNFVDSLPKRIIEIPVCYDQVFGLDLEEMSQALELPISEIIRRHTAPFYRVYFLGFLPGFPYLGGLDNSLCVSRKITPRILVEKGSVAIGGCQTGIYTFDSPGGWNILGKTPLSIFEVSHDSPALLSAGDFIKFKSISSEEYLNIERNINNGVYKNTAR</sequence>
<dbReference type="Pfam" id="PF02682">
    <property type="entry name" value="CT_C_D"/>
    <property type="match status" value="1"/>
</dbReference>
<dbReference type="Gene3D" id="2.40.100.10">
    <property type="entry name" value="Cyclophilin-like"/>
    <property type="match status" value="1"/>
</dbReference>
<dbReference type="GO" id="GO:0016787">
    <property type="term" value="F:hydrolase activity"/>
    <property type="evidence" value="ECO:0007669"/>
    <property type="project" value="UniProtKB-KW"/>
</dbReference>
<accession>A0A5J4IZY5</accession>
<reference evidence="5 6" key="1">
    <citation type="submission" date="2019-08" db="EMBL/GenBank/DDBJ databases">
        <title>Draft genome sequence of Ulvibacter marinus type strain NBRC 109484.</title>
        <authorList>
            <person name="Kawano K."/>
            <person name="Ushijima N."/>
            <person name="Kihara M."/>
            <person name="Itoh H."/>
        </authorList>
    </citation>
    <scope>NUCLEOTIDE SEQUENCE [LARGE SCALE GENOMIC DNA]</scope>
    <source>
        <strain evidence="5 6">NBRC 109484</strain>
    </source>
</reference>
<dbReference type="OrthoDB" id="9778567at2"/>
<evidence type="ECO:0000256" key="1">
    <source>
        <dbReference type="ARBA" id="ARBA00022741"/>
    </source>
</evidence>
<evidence type="ECO:0000313" key="5">
    <source>
        <dbReference type="EMBL" id="GER59208.1"/>
    </source>
</evidence>
<dbReference type="InterPro" id="IPR003833">
    <property type="entry name" value="CT_C_D"/>
</dbReference>
<dbReference type="AlphaFoldDB" id="A0A5J4IZY5"/>
<dbReference type="Gene3D" id="3.30.1360.40">
    <property type="match status" value="1"/>
</dbReference>
<keyword evidence="2 5" id="KW-0378">Hydrolase</keyword>
<keyword evidence="1" id="KW-0547">Nucleotide-binding</keyword>
<dbReference type="EMBL" id="BKCG01000002">
    <property type="protein sequence ID" value="GER59208.1"/>
    <property type="molecule type" value="Genomic_DNA"/>
</dbReference>
<keyword evidence="6" id="KW-1185">Reference proteome</keyword>
<dbReference type="PANTHER" id="PTHR34698">
    <property type="entry name" value="5-OXOPROLINASE SUBUNIT B"/>
    <property type="match status" value="1"/>
</dbReference>
<dbReference type="SUPFAM" id="SSF50891">
    <property type="entry name" value="Cyclophilin-like"/>
    <property type="match status" value="1"/>
</dbReference>
<dbReference type="SUPFAM" id="SSF160467">
    <property type="entry name" value="PH0987 N-terminal domain-like"/>
    <property type="match status" value="1"/>
</dbReference>
<dbReference type="RefSeq" id="WP_151673281.1">
    <property type="nucleotide sequence ID" value="NZ_BKCG01000002.1"/>
</dbReference>
<evidence type="ECO:0000313" key="6">
    <source>
        <dbReference type="Proteomes" id="UP000326509"/>
    </source>
</evidence>
<feature type="domain" description="Carboxyltransferase" evidence="4">
    <location>
        <begin position="5"/>
        <end position="206"/>
    </location>
</feature>
<dbReference type="InterPro" id="IPR010016">
    <property type="entry name" value="PxpB"/>
</dbReference>
<keyword evidence="3" id="KW-0067">ATP-binding</keyword>
<proteinExistence type="predicted"/>
<evidence type="ECO:0000259" key="4">
    <source>
        <dbReference type="SMART" id="SM00796"/>
    </source>
</evidence>